<accession>A0ABP3Y270</accession>
<reference evidence="3" key="1">
    <citation type="journal article" date="2019" name="Int. J. Syst. Evol. Microbiol.">
        <title>The Global Catalogue of Microorganisms (GCM) 10K type strain sequencing project: providing services to taxonomists for standard genome sequencing and annotation.</title>
        <authorList>
            <consortium name="The Broad Institute Genomics Platform"/>
            <consortium name="The Broad Institute Genome Sequencing Center for Infectious Disease"/>
            <person name="Wu L."/>
            <person name="Ma J."/>
        </authorList>
    </citation>
    <scope>NUCLEOTIDE SEQUENCE [LARGE SCALE GENOMIC DNA]</scope>
    <source>
        <strain evidence="3">JCM 16083</strain>
    </source>
</reference>
<name>A0ABP3Y270_9FLAO</name>
<dbReference type="PROSITE" id="PS50294">
    <property type="entry name" value="WD_REPEATS_REGION"/>
    <property type="match status" value="1"/>
</dbReference>
<dbReference type="InterPro" id="IPR015943">
    <property type="entry name" value="WD40/YVTN_repeat-like_dom_sf"/>
</dbReference>
<comment type="caution">
    <text evidence="2">The sequence shown here is derived from an EMBL/GenBank/DDBJ whole genome shotgun (WGS) entry which is preliminary data.</text>
</comment>
<sequence>MKNSKLVIGFIFLVVYTSCRQQVSVKSGKLTGINPVSYTDVVYKAELDTVLASTFDGKIYEIINGRSGRNQIAAIEDEVYSMVYDFGQDRIIVATLNSEILVLDGETGETLRKIGLKEAWSYDLYYNEQVGILCSYDVKGNSYVWNVKDNFNTLMIPTGLKGALPRFISEDGAVYFDGVSSIHVWKYLMNEVTEIEGVKGKLIDVDHEGNCLLFSNKQFAFYSKETDDFRFQKRHPDWPMYIADRDTTIYIPLSLHLISGVLTEKHIYTCGLDKSIRKWDKLSGELIETFLQHPGTTSAVALSEDESQLVSVDLMGEVKFWDL</sequence>
<evidence type="ECO:0000256" key="1">
    <source>
        <dbReference type="PROSITE-ProRule" id="PRU00221"/>
    </source>
</evidence>
<dbReference type="PROSITE" id="PS50082">
    <property type="entry name" value="WD_REPEATS_2"/>
    <property type="match status" value="1"/>
</dbReference>
<proteinExistence type="predicted"/>
<gene>
    <name evidence="2" type="ORF">GCM10009118_20620</name>
</gene>
<evidence type="ECO:0008006" key="4">
    <source>
        <dbReference type="Google" id="ProtNLM"/>
    </source>
</evidence>
<dbReference type="RefSeq" id="WP_343787365.1">
    <property type="nucleotide sequence ID" value="NZ_BAAAFH010000011.1"/>
</dbReference>
<dbReference type="Proteomes" id="UP001501126">
    <property type="component" value="Unassembled WGS sequence"/>
</dbReference>
<protein>
    <recommendedName>
        <fullName evidence="4">WD40 repeat domain-containing protein</fullName>
    </recommendedName>
</protein>
<dbReference type="SUPFAM" id="SSF50998">
    <property type="entry name" value="Quinoprotein alcohol dehydrogenase-like"/>
    <property type="match status" value="1"/>
</dbReference>
<evidence type="ECO:0000313" key="2">
    <source>
        <dbReference type="EMBL" id="GAA0875653.1"/>
    </source>
</evidence>
<dbReference type="Gene3D" id="2.130.10.10">
    <property type="entry name" value="YVTN repeat-like/Quinoprotein amine dehydrogenase"/>
    <property type="match status" value="1"/>
</dbReference>
<feature type="repeat" description="WD" evidence="1">
    <location>
        <begin position="290"/>
        <end position="323"/>
    </location>
</feature>
<keyword evidence="1" id="KW-0853">WD repeat</keyword>
<dbReference type="InterPro" id="IPR001680">
    <property type="entry name" value="WD40_rpt"/>
</dbReference>
<keyword evidence="3" id="KW-1185">Reference proteome</keyword>
<organism evidence="2 3">
    <name type="scientific">Wandonia haliotis</name>
    <dbReference type="NCBI Taxonomy" id="574963"/>
    <lineage>
        <taxon>Bacteria</taxon>
        <taxon>Pseudomonadati</taxon>
        <taxon>Bacteroidota</taxon>
        <taxon>Flavobacteriia</taxon>
        <taxon>Flavobacteriales</taxon>
        <taxon>Crocinitomicaceae</taxon>
        <taxon>Wandonia</taxon>
    </lineage>
</organism>
<evidence type="ECO:0000313" key="3">
    <source>
        <dbReference type="Proteomes" id="UP001501126"/>
    </source>
</evidence>
<dbReference type="EMBL" id="BAAAFH010000011">
    <property type="protein sequence ID" value="GAA0875653.1"/>
    <property type="molecule type" value="Genomic_DNA"/>
</dbReference>
<dbReference type="InterPro" id="IPR011047">
    <property type="entry name" value="Quinoprotein_ADH-like_sf"/>
</dbReference>